<dbReference type="KEGG" id="psoj:PHYSODRAFT_297753"/>
<dbReference type="InterPro" id="IPR032675">
    <property type="entry name" value="LRR_dom_sf"/>
</dbReference>
<reference evidence="2 3" key="1">
    <citation type="journal article" date="2006" name="Science">
        <title>Phytophthora genome sequences uncover evolutionary origins and mechanisms of pathogenesis.</title>
        <authorList>
            <person name="Tyler B.M."/>
            <person name="Tripathy S."/>
            <person name="Zhang X."/>
            <person name="Dehal P."/>
            <person name="Jiang R.H."/>
            <person name="Aerts A."/>
            <person name="Arredondo F.D."/>
            <person name="Baxter L."/>
            <person name="Bensasson D."/>
            <person name="Beynon J.L."/>
            <person name="Chapman J."/>
            <person name="Damasceno C.M."/>
            <person name="Dorrance A.E."/>
            <person name="Dou D."/>
            <person name="Dickerman A.W."/>
            <person name="Dubchak I.L."/>
            <person name="Garbelotto M."/>
            <person name="Gijzen M."/>
            <person name="Gordon S.G."/>
            <person name="Govers F."/>
            <person name="Grunwald N.J."/>
            <person name="Huang W."/>
            <person name="Ivors K.L."/>
            <person name="Jones R.W."/>
            <person name="Kamoun S."/>
            <person name="Krampis K."/>
            <person name="Lamour K.H."/>
            <person name="Lee M.K."/>
            <person name="McDonald W.H."/>
            <person name="Medina M."/>
            <person name="Meijer H.J."/>
            <person name="Nordberg E.K."/>
            <person name="Maclean D.J."/>
            <person name="Ospina-Giraldo M.D."/>
            <person name="Morris P.F."/>
            <person name="Phuntumart V."/>
            <person name="Putnam N.H."/>
            <person name="Rash S."/>
            <person name="Rose J.K."/>
            <person name="Sakihama Y."/>
            <person name="Salamov A.A."/>
            <person name="Savidor A."/>
            <person name="Scheuring C.F."/>
            <person name="Smith B.M."/>
            <person name="Sobral B.W."/>
            <person name="Terry A."/>
            <person name="Torto-Alalibo T.A."/>
            <person name="Win J."/>
            <person name="Xu Z."/>
            <person name="Zhang H."/>
            <person name="Grigoriev I.V."/>
            <person name="Rokhsar D.S."/>
            <person name="Boore J.L."/>
        </authorList>
    </citation>
    <scope>NUCLEOTIDE SEQUENCE [LARGE SCALE GENOMIC DNA]</scope>
    <source>
        <strain evidence="2 3">P6497</strain>
    </source>
</reference>
<dbReference type="InParanoid" id="G4Z8Q1"/>
<dbReference type="SMR" id="G4Z8Q1"/>
<feature type="transmembrane region" description="Helical" evidence="1">
    <location>
        <begin position="69"/>
        <end position="91"/>
    </location>
</feature>
<dbReference type="RefSeq" id="XP_009521800.1">
    <property type="nucleotide sequence ID" value="XM_009523505.1"/>
</dbReference>
<dbReference type="AlphaFoldDB" id="G4Z8Q1"/>
<dbReference type="Proteomes" id="UP000002640">
    <property type="component" value="Unassembled WGS sequence"/>
</dbReference>
<dbReference type="EMBL" id="JH159153">
    <property type="protein sequence ID" value="EGZ19083.1"/>
    <property type="molecule type" value="Genomic_DNA"/>
</dbReference>
<gene>
    <name evidence="2" type="ORF">PHYSODRAFT_297753</name>
</gene>
<dbReference type="OMA" id="THQAYRM"/>
<keyword evidence="1" id="KW-1133">Transmembrane helix</keyword>
<dbReference type="Gene3D" id="3.80.10.10">
    <property type="entry name" value="Ribonuclease Inhibitor"/>
    <property type="match status" value="1"/>
</dbReference>
<keyword evidence="3" id="KW-1185">Reference proteome</keyword>
<dbReference type="SUPFAM" id="SSF52058">
    <property type="entry name" value="L domain-like"/>
    <property type="match status" value="1"/>
</dbReference>
<proteinExistence type="predicted"/>
<evidence type="ECO:0000256" key="1">
    <source>
        <dbReference type="SAM" id="Phobius"/>
    </source>
</evidence>
<feature type="transmembrane region" description="Helical" evidence="1">
    <location>
        <begin position="187"/>
        <end position="206"/>
    </location>
</feature>
<evidence type="ECO:0000313" key="2">
    <source>
        <dbReference type="EMBL" id="EGZ19083.1"/>
    </source>
</evidence>
<feature type="transmembrane region" description="Helical" evidence="1">
    <location>
        <begin position="20"/>
        <end position="46"/>
    </location>
</feature>
<sequence>MDEGRAGALEERFSPIVIRFYWACFVSLHVAGFAYYGFTAWCYWNLPGTRLDVWLSLYRLGMEEHHDRIVAVFMGVVAVIHGFYILWMIFWSFKKRQLVFAIYNVVHMPTCILRLLPTTRKNSRSVHPNGISHYVYRAFFTRDGLLGVDGQYFDSILFCREVVGTALQTHQAYRMSVLLPRVQINRVYVALLVASCWTTALVHSVFHTNSVKRRVWSLVSDCVLDTVTAMGISTVLLATYINDFDFTISGFPFYKWYEDIWVVHATSEFQIILVTSWRDLCTRMVFALSLLSDLDSLKMAMRVRRRTRTSSCTSSGKNRGHRATLVAPYFASAKSRSGPGMNILRRRHAIEDFPAYFLRVGACDFGIAFCWMQVRPWITKQSSCSLLVLDCHDNQLGGKKSEVVQQWSAFDPASVTRAVVRHCPALEMPVTLTSFSNLNAIKLYNSTVVTWDESAGLTQASHPKLMTLFLVRVNLPDGSLPAGLHSSDFPQSLGDIEFCSTNLRALPGDIDLKWPQAGSIYIEASQLTEVPPSLARLAPFDLSLSMNPISVLPVELFEQETVGYLSFGSTLITQLPATVTKLSSQLLEINLSYNNLSFFWPWVDPIIDQSEVPPLKMAGTPYCRDIDRIFAGEQATFSVAPPASEGSKAVSMLADSSVGNWATLKKGVSCDDQDTTWYPIELEDEYSSVSYPGQY</sequence>
<evidence type="ECO:0000313" key="3">
    <source>
        <dbReference type="Proteomes" id="UP000002640"/>
    </source>
</evidence>
<organism evidence="2 3">
    <name type="scientific">Phytophthora sojae (strain P6497)</name>
    <name type="common">Soybean stem and root rot agent</name>
    <name type="synonym">Phytophthora megasperma f. sp. glycines</name>
    <dbReference type="NCBI Taxonomy" id="1094619"/>
    <lineage>
        <taxon>Eukaryota</taxon>
        <taxon>Sar</taxon>
        <taxon>Stramenopiles</taxon>
        <taxon>Oomycota</taxon>
        <taxon>Peronosporomycetes</taxon>
        <taxon>Peronosporales</taxon>
        <taxon>Peronosporaceae</taxon>
        <taxon>Phytophthora</taxon>
    </lineage>
</organism>
<protein>
    <submittedName>
        <fullName evidence="2">Uncharacterized protein</fullName>
    </submittedName>
</protein>
<accession>G4Z8Q1</accession>
<keyword evidence="1" id="KW-0472">Membrane</keyword>
<dbReference type="GeneID" id="20641519"/>
<keyword evidence="1" id="KW-0812">Transmembrane</keyword>
<name>G4Z8Q1_PHYSP</name>